<feature type="compositionally biased region" description="Basic and acidic residues" evidence="1">
    <location>
        <begin position="27"/>
        <end position="37"/>
    </location>
</feature>
<feature type="region of interest" description="Disordered" evidence="1">
    <location>
        <begin position="130"/>
        <end position="149"/>
    </location>
</feature>
<feature type="compositionally biased region" description="Polar residues" evidence="1">
    <location>
        <begin position="95"/>
        <end position="109"/>
    </location>
</feature>
<organism evidence="2 3">
    <name type="scientific">Schizothecium vesticola</name>
    <dbReference type="NCBI Taxonomy" id="314040"/>
    <lineage>
        <taxon>Eukaryota</taxon>
        <taxon>Fungi</taxon>
        <taxon>Dikarya</taxon>
        <taxon>Ascomycota</taxon>
        <taxon>Pezizomycotina</taxon>
        <taxon>Sordariomycetes</taxon>
        <taxon>Sordariomycetidae</taxon>
        <taxon>Sordariales</taxon>
        <taxon>Schizotheciaceae</taxon>
        <taxon>Schizothecium</taxon>
    </lineage>
</organism>
<accession>A0AA40K363</accession>
<dbReference type="EMBL" id="JAUKUD010000005">
    <property type="protein sequence ID" value="KAK0744226.1"/>
    <property type="molecule type" value="Genomic_DNA"/>
</dbReference>
<dbReference type="Proteomes" id="UP001172155">
    <property type="component" value="Unassembled WGS sequence"/>
</dbReference>
<reference evidence="2" key="1">
    <citation type="submission" date="2023-06" db="EMBL/GenBank/DDBJ databases">
        <title>Genome-scale phylogeny and comparative genomics of the fungal order Sordariales.</title>
        <authorList>
            <consortium name="Lawrence Berkeley National Laboratory"/>
            <person name="Hensen N."/>
            <person name="Bonometti L."/>
            <person name="Westerberg I."/>
            <person name="Brannstrom I.O."/>
            <person name="Guillou S."/>
            <person name="Cros-Aarteil S."/>
            <person name="Calhoun S."/>
            <person name="Haridas S."/>
            <person name="Kuo A."/>
            <person name="Mondo S."/>
            <person name="Pangilinan J."/>
            <person name="Riley R."/>
            <person name="LaButti K."/>
            <person name="Andreopoulos B."/>
            <person name="Lipzen A."/>
            <person name="Chen C."/>
            <person name="Yanf M."/>
            <person name="Daum C."/>
            <person name="Ng V."/>
            <person name="Clum A."/>
            <person name="Steindorff A."/>
            <person name="Ohm R."/>
            <person name="Martin F."/>
            <person name="Silar P."/>
            <person name="Natvig D."/>
            <person name="Lalanne C."/>
            <person name="Gautier V."/>
            <person name="Ament-velasquez S.L."/>
            <person name="Kruys A."/>
            <person name="Hutchinson M.I."/>
            <person name="Powell A.J."/>
            <person name="Barry K."/>
            <person name="Miller A.N."/>
            <person name="Grigoriev I.V."/>
            <person name="Debuchy R."/>
            <person name="Gladieux P."/>
            <person name="Thoren M.H."/>
            <person name="Johannesson H."/>
        </authorList>
    </citation>
    <scope>NUCLEOTIDE SEQUENCE</scope>
    <source>
        <strain evidence="2">SMH3187-1</strain>
    </source>
</reference>
<sequence>MDEDFTALWERHIEASRSEFPKTAGQEPRRHGDEVDRFWDERMDSVVEALEELQSPHSRGSHSPEPIWSTRDDYTETALSSPQEHSFPKGLPDKQPNQQHIQQERQLSPQPLRIQLPPAAPVITISNHDASPPNSSYPAEPGTPMIEIGGRRSKGRELASYYLDRTRQHKKPPTRLDMFAPPSPIPSAGGTSPTTALLTTSTTIPPRAHHAPHPLATPLTPITSYRSIAHPNSPPPTEVHVLILTWAKHDRRGDDGQLLSPGLDLETDAVRACFKRRGYRVQCRVVPEDYSTSAVETMVHHFLRVGEGKEGVLLVVYYSGYGNLDAGGRMVFSSGFGGSSFYWDDVRDPIMSAPGQVLMILDCAAAPGTEQPAMVVEAGMVSSDSTKQLLGVCSPYDAGNFMTKALCRTLDRSPQWLGAGMLSVQGLCSQMKEDLRESGEAEDASRVFVTQMSGGQLLDIYLPLL</sequence>
<feature type="region of interest" description="Disordered" evidence="1">
    <location>
        <begin position="13"/>
        <end position="37"/>
    </location>
</feature>
<protein>
    <submittedName>
        <fullName evidence="2">Uncharacterized protein</fullName>
    </submittedName>
</protein>
<keyword evidence="3" id="KW-1185">Reference proteome</keyword>
<proteinExistence type="predicted"/>
<evidence type="ECO:0000256" key="1">
    <source>
        <dbReference type="SAM" id="MobiDB-lite"/>
    </source>
</evidence>
<feature type="region of interest" description="Disordered" evidence="1">
    <location>
        <begin position="167"/>
        <end position="192"/>
    </location>
</feature>
<gene>
    <name evidence="2" type="ORF">B0T18DRAFT_200181</name>
</gene>
<feature type="region of interest" description="Disordered" evidence="1">
    <location>
        <begin position="50"/>
        <end position="111"/>
    </location>
</feature>
<comment type="caution">
    <text evidence="2">The sequence shown here is derived from an EMBL/GenBank/DDBJ whole genome shotgun (WGS) entry which is preliminary data.</text>
</comment>
<name>A0AA40K363_9PEZI</name>
<evidence type="ECO:0000313" key="3">
    <source>
        <dbReference type="Proteomes" id="UP001172155"/>
    </source>
</evidence>
<evidence type="ECO:0000313" key="2">
    <source>
        <dbReference type="EMBL" id="KAK0744226.1"/>
    </source>
</evidence>
<dbReference type="AlphaFoldDB" id="A0AA40K363"/>